<dbReference type="PANTHER" id="PTHR43133:SF25">
    <property type="entry name" value="RNA POLYMERASE SIGMA FACTOR RFAY-RELATED"/>
    <property type="match status" value="1"/>
</dbReference>
<dbReference type="PANTHER" id="PTHR43133">
    <property type="entry name" value="RNA POLYMERASE ECF-TYPE SIGMA FACTO"/>
    <property type="match status" value="1"/>
</dbReference>
<evidence type="ECO:0000259" key="5">
    <source>
        <dbReference type="Pfam" id="PF04542"/>
    </source>
</evidence>
<dbReference type="Proteomes" id="UP001249020">
    <property type="component" value="Unassembled WGS sequence"/>
</dbReference>
<name>A0AAW8R2D3_9ALTE</name>
<dbReference type="SUPFAM" id="SSF88946">
    <property type="entry name" value="Sigma2 domain of RNA polymerase sigma factors"/>
    <property type="match status" value="1"/>
</dbReference>
<organism evidence="7 8">
    <name type="scientific">Brumicola blandensis</name>
    <dbReference type="NCBI Taxonomy" id="3075611"/>
    <lineage>
        <taxon>Bacteria</taxon>
        <taxon>Pseudomonadati</taxon>
        <taxon>Pseudomonadota</taxon>
        <taxon>Gammaproteobacteria</taxon>
        <taxon>Alteromonadales</taxon>
        <taxon>Alteromonadaceae</taxon>
        <taxon>Brumicola</taxon>
    </lineage>
</organism>
<gene>
    <name evidence="7" type="ORF">RM544_13675</name>
</gene>
<dbReference type="GO" id="GO:0006352">
    <property type="term" value="P:DNA-templated transcription initiation"/>
    <property type="evidence" value="ECO:0007669"/>
    <property type="project" value="InterPro"/>
</dbReference>
<dbReference type="InterPro" id="IPR039425">
    <property type="entry name" value="RNA_pol_sigma-70-like"/>
</dbReference>
<evidence type="ECO:0000313" key="7">
    <source>
        <dbReference type="EMBL" id="MDT0583593.1"/>
    </source>
</evidence>
<keyword evidence="3" id="KW-0731">Sigma factor</keyword>
<dbReference type="GO" id="GO:0003677">
    <property type="term" value="F:DNA binding"/>
    <property type="evidence" value="ECO:0007669"/>
    <property type="project" value="InterPro"/>
</dbReference>
<feature type="domain" description="RNA polymerase sigma factor 70 region 4 type 2" evidence="6">
    <location>
        <begin position="103"/>
        <end position="154"/>
    </location>
</feature>
<evidence type="ECO:0000256" key="2">
    <source>
        <dbReference type="ARBA" id="ARBA00023015"/>
    </source>
</evidence>
<dbReference type="InterPro" id="IPR013249">
    <property type="entry name" value="RNA_pol_sigma70_r4_t2"/>
</dbReference>
<dbReference type="RefSeq" id="WP_311362369.1">
    <property type="nucleotide sequence ID" value="NZ_JAVRIE010000006.1"/>
</dbReference>
<sequence>METKALKSMILENLKDLRRFAYSLTTNISDADDLTQIVVEKLLTRQIPNNVNPLSWMFRVCKNAWIDELRSRKVRTVDDTIEVSEIASTNDAYEESKETQQVQLKAAIMELPDVYREIITLVIISGLSYAETSDVLDIPIGTVMSRASRAREKLAAKFNKEQ</sequence>
<dbReference type="Pfam" id="PF08281">
    <property type="entry name" value="Sigma70_r4_2"/>
    <property type="match status" value="1"/>
</dbReference>
<evidence type="ECO:0000256" key="1">
    <source>
        <dbReference type="ARBA" id="ARBA00010641"/>
    </source>
</evidence>
<evidence type="ECO:0000256" key="3">
    <source>
        <dbReference type="ARBA" id="ARBA00023082"/>
    </source>
</evidence>
<protein>
    <submittedName>
        <fullName evidence="7">RNA polymerase sigma factor</fullName>
    </submittedName>
</protein>
<evidence type="ECO:0000259" key="6">
    <source>
        <dbReference type="Pfam" id="PF08281"/>
    </source>
</evidence>
<feature type="domain" description="RNA polymerase sigma-70 region 2" evidence="5">
    <location>
        <begin position="10"/>
        <end position="73"/>
    </location>
</feature>
<dbReference type="AlphaFoldDB" id="A0AAW8R2D3"/>
<comment type="similarity">
    <text evidence="1">Belongs to the sigma-70 factor family. ECF subfamily.</text>
</comment>
<dbReference type="NCBIfam" id="TIGR02937">
    <property type="entry name" value="sigma70-ECF"/>
    <property type="match status" value="1"/>
</dbReference>
<dbReference type="EMBL" id="JAVRIE010000006">
    <property type="protein sequence ID" value="MDT0583593.1"/>
    <property type="molecule type" value="Genomic_DNA"/>
</dbReference>
<proteinExistence type="inferred from homology"/>
<reference evidence="7 8" key="1">
    <citation type="submission" date="2023-09" db="EMBL/GenBank/DDBJ databases">
        <authorList>
            <person name="Rey-Velasco X."/>
        </authorList>
    </citation>
    <scope>NUCLEOTIDE SEQUENCE [LARGE SCALE GENOMIC DNA]</scope>
    <source>
        <strain evidence="7 8">W409</strain>
    </source>
</reference>
<dbReference type="GO" id="GO:0016987">
    <property type="term" value="F:sigma factor activity"/>
    <property type="evidence" value="ECO:0007669"/>
    <property type="project" value="UniProtKB-KW"/>
</dbReference>
<accession>A0AAW8R2D3</accession>
<dbReference type="InterPro" id="IPR013324">
    <property type="entry name" value="RNA_pol_sigma_r3/r4-like"/>
</dbReference>
<keyword evidence="4" id="KW-0804">Transcription</keyword>
<dbReference type="InterPro" id="IPR007627">
    <property type="entry name" value="RNA_pol_sigma70_r2"/>
</dbReference>
<dbReference type="Gene3D" id="1.10.10.10">
    <property type="entry name" value="Winged helix-like DNA-binding domain superfamily/Winged helix DNA-binding domain"/>
    <property type="match status" value="1"/>
</dbReference>
<dbReference type="InterPro" id="IPR036388">
    <property type="entry name" value="WH-like_DNA-bd_sf"/>
</dbReference>
<keyword evidence="2" id="KW-0805">Transcription regulation</keyword>
<dbReference type="CDD" id="cd06171">
    <property type="entry name" value="Sigma70_r4"/>
    <property type="match status" value="1"/>
</dbReference>
<dbReference type="InterPro" id="IPR014284">
    <property type="entry name" value="RNA_pol_sigma-70_dom"/>
</dbReference>
<evidence type="ECO:0000313" key="8">
    <source>
        <dbReference type="Proteomes" id="UP001249020"/>
    </source>
</evidence>
<keyword evidence="8" id="KW-1185">Reference proteome</keyword>
<comment type="caution">
    <text evidence="7">The sequence shown here is derived from an EMBL/GenBank/DDBJ whole genome shotgun (WGS) entry which is preliminary data.</text>
</comment>
<dbReference type="Gene3D" id="1.10.1740.10">
    <property type="match status" value="1"/>
</dbReference>
<dbReference type="InterPro" id="IPR013325">
    <property type="entry name" value="RNA_pol_sigma_r2"/>
</dbReference>
<dbReference type="SUPFAM" id="SSF88659">
    <property type="entry name" value="Sigma3 and sigma4 domains of RNA polymerase sigma factors"/>
    <property type="match status" value="1"/>
</dbReference>
<dbReference type="Pfam" id="PF04542">
    <property type="entry name" value="Sigma70_r2"/>
    <property type="match status" value="1"/>
</dbReference>
<evidence type="ECO:0000256" key="4">
    <source>
        <dbReference type="ARBA" id="ARBA00023163"/>
    </source>
</evidence>